<keyword evidence="4" id="KW-0653">Protein transport</keyword>
<sequence length="77" mass="8941">MVEALDRLFESVCELDLVFHFDQVHFIVDEIIQGGLVIETNVNQIVNNVNEQTLRRKKSQEAPLIPNSSWFSRLKKT</sequence>
<protein>
    <submittedName>
        <fullName evidence="7">AP-3 complex subunit sigma</fullName>
    </submittedName>
</protein>
<dbReference type="InterPro" id="IPR016635">
    <property type="entry name" value="AP_complex_ssu"/>
</dbReference>
<proteinExistence type="inferred from homology"/>
<evidence type="ECO:0000256" key="5">
    <source>
        <dbReference type="ARBA" id="ARBA00023136"/>
    </source>
</evidence>
<keyword evidence="5" id="KW-0472">Membrane</keyword>
<evidence type="ECO:0000256" key="2">
    <source>
        <dbReference type="ARBA" id="ARBA00006972"/>
    </source>
</evidence>
<gene>
    <name evidence="7" type="ORF">J056_003898</name>
</gene>
<dbReference type="Pfam" id="PF01217">
    <property type="entry name" value="Clat_adaptor_s"/>
    <property type="match status" value="1"/>
</dbReference>
<dbReference type="GeneID" id="20376850"/>
<dbReference type="Proteomes" id="UP000014064">
    <property type="component" value="Unassembled WGS sequence"/>
</dbReference>
<evidence type="ECO:0000313" key="8">
    <source>
        <dbReference type="Proteomes" id="UP000014064"/>
    </source>
</evidence>
<reference evidence="8" key="1">
    <citation type="journal article" date="2013" name="BMC Genomics">
        <title>Genome and transcriptome sequencing of the halophilic fungus Wallemia ichthyophaga: haloadaptations present and absent.</title>
        <authorList>
            <person name="Zajc J."/>
            <person name="Liu Y."/>
            <person name="Dai W."/>
            <person name="Yang Z."/>
            <person name="Hu J."/>
            <person name="Gostincar C."/>
            <person name="Gunde-Cimerman N."/>
        </authorList>
    </citation>
    <scope>NUCLEOTIDE SEQUENCE [LARGE SCALE GENOMIC DNA]</scope>
    <source>
        <strain evidence="8">EXF-994 / CBS 113033</strain>
    </source>
</reference>
<dbReference type="Gene3D" id="3.30.450.60">
    <property type="match status" value="1"/>
</dbReference>
<dbReference type="EMBL" id="KE007229">
    <property type="protein sequence ID" value="EOR01662.1"/>
    <property type="molecule type" value="Genomic_DNA"/>
</dbReference>
<dbReference type="RefSeq" id="XP_009267382.1">
    <property type="nucleotide sequence ID" value="XM_009269107.1"/>
</dbReference>
<dbReference type="GO" id="GO:0015031">
    <property type="term" value="P:protein transport"/>
    <property type="evidence" value="ECO:0007669"/>
    <property type="project" value="UniProtKB-KW"/>
</dbReference>
<evidence type="ECO:0000256" key="3">
    <source>
        <dbReference type="ARBA" id="ARBA00022448"/>
    </source>
</evidence>
<comment type="subcellular location">
    <subcellularLocation>
        <location evidence="1">Endomembrane system</location>
    </subcellularLocation>
</comment>
<dbReference type="HOGENOM" id="CLU_2639992_0_0_1"/>
<dbReference type="InterPro" id="IPR011012">
    <property type="entry name" value="Longin-like_dom_sf"/>
</dbReference>
<keyword evidence="8" id="KW-1185">Reference proteome</keyword>
<dbReference type="OrthoDB" id="10261046at2759"/>
<feature type="domain" description="AP complex mu/sigma subunit" evidence="6">
    <location>
        <begin position="2"/>
        <end position="52"/>
    </location>
</feature>
<dbReference type="GO" id="GO:0012505">
    <property type="term" value="C:endomembrane system"/>
    <property type="evidence" value="ECO:0007669"/>
    <property type="project" value="UniProtKB-SubCell"/>
</dbReference>
<dbReference type="SUPFAM" id="SSF64356">
    <property type="entry name" value="SNARE-like"/>
    <property type="match status" value="1"/>
</dbReference>
<keyword evidence="3" id="KW-0813">Transport</keyword>
<comment type="similarity">
    <text evidence="2">Belongs to the adaptor complexes small subunit family.</text>
</comment>
<dbReference type="STRING" id="1299270.R9AHK1"/>
<dbReference type="PANTHER" id="PTHR11753">
    <property type="entry name" value="ADAPTOR COMPLEXES SMALL SUBUNIT FAMILY"/>
    <property type="match status" value="1"/>
</dbReference>
<organism evidence="7 8">
    <name type="scientific">Wallemia ichthyophaga (strain EXF-994 / CBS 113033)</name>
    <dbReference type="NCBI Taxonomy" id="1299270"/>
    <lineage>
        <taxon>Eukaryota</taxon>
        <taxon>Fungi</taxon>
        <taxon>Dikarya</taxon>
        <taxon>Basidiomycota</taxon>
        <taxon>Wallemiomycotina</taxon>
        <taxon>Wallemiomycetes</taxon>
        <taxon>Wallemiales</taxon>
        <taxon>Wallemiaceae</taxon>
        <taxon>Wallemia</taxon>
    </lineage>
</organism>
<dbReference type="AlphaFoldDB" id="R9AHK1"/>
<evidence type="ECO:0000313" key="7">
    <source>
        <dbReference type="EMBL" id="EOR01662.1"/>
    </source>
</evidence>
<name>R9AHK1_WALI9</name>
<dbReference type="KEGG" id="wic:J056_003898"/>
<evidence type="ECO:0000256" key="4">
    <source>
        <dbReference type="ARBA" id="ARBA00022927"/>
    </source>
</evidence>
<dbReference type="InterPro" id="IPR022775">
    <property type="entry name" value="AP_mu_sigma_su"/>
</dbReference>
<accession>R9AHK1</accession>
<evidence type="ECO:0000259" key="6">
    <source>
        <dbReference type="Pfam" id="PF01217"/>
    </source>
</evidence>
<evidence type="ECO:0000256" key="1">
    <source>
        <dbReference type="ARBA" id="ARBA00004308"/>
    </source>
</evidence>
<dbReference type="eggNOG" id="KOG0936">
    <property type="taxonomic scope" value="Eukaryota"/>
</dbReference>